<reference evidence="11" key="1">
    <citation type="submission" date="2022-07" db="EMBL/GenBank/DDBJ databases">
        <title>Phylogenomic reconstructions and comparative analyses of Kickxellomycotina fungi.</title>
        <authorList>
            <person name="Reynolds N.K."/>
            <person name="Stajich J.E."/>
            <person name="Barry K."/>
            <person name="Grigoriev I.V."/>
            <person name="Crous P."/>
            <person name="Smith M.E."/>
        </authorList>
    </citation>
    <scope>NUCLEOTIDE SEQUENCE</scope>
    <source>
        <strain evidence="11">NBRC 32514</strain>
    </source>
</reference>
<dbReference type="GO" id="GO:0045277">
    <property type="term" value="C:respiratory chain complex IV"/>
    <property type="evidence" value="ECO:0007669"/>
    <property type="project" value="InterPro"/>
</dbReference>
<gene>
    <name evidence="11" type="primary">cox5</name>
    <name evidence="11" type="ORF">LPJ53_000232</name>
</gene>
<comment type="subcellular location">
    <subcellularLocation>
        <location evidence="1">Mitochondrion inner membrane</location>
        <topology evidence="1">Single-pass membrane protein</topology>
    </subcellularLocation>
</comment>
<keyword evidence="7" id="KW-0560">Oxidoreductase</keyword>
<sequence length="155" mass="17439">MFRNAVVRSAQLTSRRFQSTASAPVLAQAEQTFAQLPKEQQTEVVKKLSEVMKADWNTVSVEDKRAMYYASYGAHNRRRPHVKSGDNMKVFIGVVGTIALSFTISTLVRNSVPKQRTLNKEWQEASNEYAREKNINPISGVSSEGYKGKGFVQHD</sequence>
<dbReference type="AlphaFoldDB" id="A0A9W8CW52"/>
<evidence type="ECO:0000256" key="10">
    <source>
        <dbReference type="SAM" id="Phobius"/>
    </source>
</evidence>
<keyword evidence="6 10" id="KW-1133">Transmembrane helix</keyword>
<dbReference type="GO" id="GO:0006123">
    <property type="term" value="P:mitochondrial electron transport, cytochrome c to oxygen"/>
    <property type="evidence" value="ECO:0007669"/>
    <property type="project" value="InterPro"/>
</dbReference>
<feature type="transmembrane region" description="Helical" evidence="10">
    <location>
        <begin position="90"/>
        <end position="108"/>
    </location>
</feature>
<keyword evidence="4" id="KW-0999">Mitochondrion inner membrane</keyword>
<dbReference type="Proteomes" id="UP001149813">
    <property type="component" value="Unassembled WGS sequence"/>
</dbReference>
<keyword evidence="12" id="KW-1185">Reference proteome</keyword>
<keyword evidence="9 10" id="KW-0472">Membrane</keyword>
<dbReference type="Pfam" id="PF02936">
    <property type="entry name" value="COX4"/>
    <property type="match status" value="1"/>
</dbReference>
<evidence type="ECO:0000313" key="11">
    <source>
        <dbReference type="EMBL" id="KAJ1725562.1"/>
    </source>
</evidence>
<evidence type="ECO:0000256" key="6">
    <source>
        <dbReference type="ARBA" id="ARBA00022989"/>
    </source>
</evidence>
<dbReference type="GO" id="GO:0016491">
    <property type="term" value="F:oxidoreductase activity"/>
    <property type="evidence" value="ECO:0007669"/>
    <property type="project" value="UniProtKB-KW"/>
</dbReference>
<comment type="similarity">
    <text evidence="2">Belongs to the cytochrome c oxidase IV family.</text>
</comment>
<dbReference type="SUPFAM" id="SSF81406">
    <property type="entry name" value="Mitochondrial cytochrome c oxidase subunit IV"/>
    <property type="match status" value="1"/>
</dbReference>
<dbReference type="GO" id="GO:0005743">
    <property type="term" value="C:mitochondrial inner membrane"/>
    <property type="evidence" value="ECO:0007669"/>
    <property type="project" value="UniProtKB-SubCell"/>
</dbReference>
<name>A0A9W8CW52_9FUNG</name>
<evidence type="ECO:0000256" key="1">
    <source>
        <dbReference type="ARBA" id="ARBA00004434"/>
    </source>
</evidence>
<evidence type="ECO:0000256" key="7">
    <source>
        <dbReference type="ARBA" id="ARBA00023002"/>
    </source>
</evidence>
<dbReference type="OrthoDB" id="186013at2759"/>
<dbReference type="PANTHER" id="PTHR10707">
    <property type="entry name" value="CYTOCHROME C OXIDASE SUBUNIT IV"/>
    <property type="match status" value="1"/>
</dbReference>
<evidence type="ECO:0000256" key="8">
    <source>
        <dbReference type="ARBA" id="ARBA00023128"/>
    </source>
</evidence>
<dbReference type="EMBL" id="JANBOJ010000003">
    <property type="protein sequence ID" value="KAJ1725562.1"/>
    <property type="molecule type" value="Genomic_DNA"/>
</dbReference>
<evidence type="ECO:0000313" key="12">
    <source>
        <dbReference type="Proteomes" id="UP001149813"/>
    </source>
</evidence>
<dbReference type="PANTHER" id="PTHR10707:SF10">
    <property type="entry name" value="CYTOCHROME C OXIDASE SUBUNIT 4"/>
    <property type="match status" value="1"/>
</dbReference>
<evidence type="ECO:0000256" key="3">
    <source>
        <dbReference type="ARBA" id="ARBA00022692"/>
    </source>
</evidence>
<evidence type="ECO:0000256" key="4">
    <source>
        <dbReference type="ARBA" id="ARBA00022792"/>
    </source>
</evidence>
<dbReference type="InterPro" id="IPR004203">
    <property type="entry name" value="Cyt_c_oxidase_su4_fam"/>
</dbReference>
<comment type="caution">
    <text evidence="11">The sequence shown here is derived from an EMBL/GenBank/DDBJ whole genome shotgun (WGS) entry which is preliminary data.</text>
</comment>
<keyword evidence="5" id="KW-0809">Transit peptide</keyword>
<protein>
    <submittedName>
        <fullName evidence="11">Cytochrome c oxidase</fullName>
    </submittedName>
</protein>
<evidence type="ECO:0000256" key="5">
    <source>
        <dbReference type="ARBA" id="ARBA00022946"/>
    </source>
</evidence>
<organism evidence="11 12">
    <name type="scientific">Coemansia erecta</name>
    <dbReference type="NCBI Taxonomy" id="147472"/>
    <lineage>
        <taxon>Eukaryota</taxon>
        <taxon>Fungi</taxon>
        <taxon>Fungi incertae sedis</taxon>
        <taxon>Zoopagomycota</taxon>
        <taxon>Kickxellomycotina</taxon>
        <taxon>Kickxellomycetes</taxon>
        <taxon>Kickxellales</taxon>
        <taxon>Kickxellaceae</taxon>
        <taxon>Coemansia</taxon>
    </lineage>
</organism>
<dbReference type="InterPro" id="IPR036639">
    <property type="entry name" value="Cyt_c_oxidase_su4_sf"/>
</dbReference>
<keyword evidence="8" id="KW-0496">Mitochondrion</keyword>
<accession>A0A9W8CW52</accession>
<keyword evidence="3 10" id="KW-0812">Transmembrane</keyword>
<evidence type="ECO:0000256" key="2">
    <source>
        <dbReference type="ARBA" id="ARBA00008135"/>
    </source>
</evidence>
<proteinExistence type="inferred from homology"/>
<evidence type="ECO:0000256" key="9">
    <source>
        <dbReference type="ARBA" id="ARBA00023136"/>
    </source>
</evidence>
<dbReference type="Gene3D" id="1.10.442.10">
    <property type="entry name" value="Cytochrome c oxidase subunit IV"/>
    <property type="match status" value="1"/>
</dbReference>